<evidence type="ECO:0000313" key="3">
    <source>
        <dbReference type="Proteomes" id="UP000182584"/>
    </source>
</evidence>
<dbReference type="PANTHER" id="PTHR11328">
    <property type="entry name" value="MAJOR FACILITATOR SUPERFAMILY DOMAIN-CONTAINING PROTEIN"/>
    <property type="match status" value="1"/>
</dbReference>
<dbReference type="SUPFAM" id="SSF103473">
    <property type="entry name" value="MFS general substrate transporter"/>
    <property type="match status" value="1"/>
</dbReference>
<reference evidence="2 3" key="1">
    <citation type="submission" date="2016-10" db="EMBL/GenBank/DDBJ databases">
        <authorList>
            <person name="de Groot N.N."/>
        </authorList>
    </citation>
    <scope>NUCLEOTIDE SEQUENCE [LARGE SCALE GENOMIC DNA]</scope>
    <source>
        <strain evidence="2 3">AR40</strain>
    </source>
</reference>
<feature type="transmembrane region" description="Helical" evidence="1">
    <location>
        <begin position="120"/>
        <end position="141"/>
    </location>
</feature>
<accession>A0A1H9SEV2</accession>
<dbReference type="GO" id="GO:0015293">
    <property type="term" value="F:symporter activity"/>
    <property type="evidence" value="ECO:0007669"/>
    <property type="project" value="InterPro"/>
</dbReference>
<feature type="transmembrane region" description="Helical" evidence="1">
    <location>
        <begin position="21"/>
        <end position="40"/>
    </location>
</feature>
<feature type="transmembrane region" description="Helical" evidence="1">
    <location>
        <begin position="52"/>
        <end position="81"/>
    </location>
</feature>
<feature type="transmembrane region" description="Helical" evidence="1">
    <location>
        <begin position="421"/>
        <end position="440"/>
    </location>
</feature>
<name>A0A1H9SEV2_BUTFI</name>
<feature type="transmembrane region" description="Helical" evidence="1">
    <location>
        <begin position="452"/>
        <end position="477"/>
    </location>
</feature>
<feature type="transmembrane region" description="Helical" evidence="1">
    <location>
        <begin position="328"/>
        <end position="345"/>
    </location>
</feature>
<proteinExistence type="predicted"/>
<keyword evidence="1" id="KW-0812">Transmembrane</keyword>
<dbReference type="PANTHER" id="PTHR11328:SF24">
    <property type="entry name" value="MAJOR FACILITATOR SUPERFAMILY (MFS) PROFILE DOMAIN-CONTAINING PROTEIN"/>
    <property type="match status" value="1"/>
</dbReference>
<dbReference type="InterPro" id="IPR039672">
    <property type="entry name" value="MFS_2"/>
</dbReference>
<evidence type="ECO:0000313" key="2">
    <source>
        <dbReference type="EMBL" id="SER83428.1"/>
    </source>
</evidence>
<dbReference type="Proteomes" id="UP000182584">
    <property type="component" value="Unassembled WGS sequence"/>
</dbReference>
<feature type="transmembrane region" description="Helical" evidence="1">
    <location>
        <begin position="162"/>
        <end position="186"/>
    </location>
</feature>
<dbReference type="RefSeq" id="WP_074756118.1">
    <property type="nucleotide sequence ID" value="NZ_FOGJ01000012.1"/>
</dbReference>
<feature type="transmembrane region" description="Helical" evidence="1">
    <location>
        <begin position="296"/>
        <end position="316"/>
    </location>
</feature>
<protein>
    <submittedName>
        <fullName evidence="2">Na+/melibiose symporter</fullName>
    </submittedName>
</protein>
<dbReference type="GO" id="GO:0005886">
    <property type="term" value="C:plasma membrane"/>
    <property type="evidence" value="ECO:0007669"/>
    <property type="project" value="TreeGrafter"/>
</dbReference>
<evidence type="ECO:0000256" key="1">
    <source>
        <dbReference type="SAM" id="Phobius"/>
    </source>
</evidence>
<gene>
    <name evidence="2" type="ORF">SAMN04487884_11214</name>
</gene>
<dbReference type="eggNOG" id="COG2211">
    <property type="taxonomic scope" value="Bacteria"/>
</dbReference>
<keyword evidence="1" id="KW-1133">Transmembrane helix</keyword>
<dbReference type="Pfam" id="PF13347">
    <property type="entry name" value="MFS_2"/>
    <property type="match status" value="1"/>
</dbReference>
<organism evidence="2 3">
    <name type="scientific">Butyrivibrio fibrisolvens</name>
    <dbReference type="NCBI Taxonomy" id="831"/>
    <lineage>
        <taxon>Bacteria</taxon>
        <taxon>Bacillati</taxon>
        <taxon>Bacillota</taxon>
        <taxon>Clostridia</taxon>
        <taxon>Lachnospirales</taxon>
        <taxon>Lachnospiraceae</taxon>
        <taxon>Butyrivibrio</taxon>
    </lineage>
</organism>
<dbReference type="GO" id="GO:0008643">
    <property type="term" value="P:carbohydrate transport"/>
    <property type="evidence" value="ECO:0007669"/>
    <property type="project" value="InterPro"/>
</dbReference>
<feature type="transmembrane region" description="Helical" evidence="1">
    <location>
        <begin position="198"/>
        <end position="223"/>
    </location>
</feature>
<sequence length="504" mass="54837">MGKDKSLIREENGVTYKRAKTWHIALAMMTGAGQMAFYLLMNGATYIGNSNFGILVAITGLIITGSRLLDGITDPVIAFFLERFNSRFGKVRFSIMFGWLLMAIATTLMCNIGAKLSLTGAAGITFFVLCYVIYIIGYTFVSIAGQINMNILTNDPKQRPTIGVWSTAYSYLVPMIMSVVASAVILPRFNNIQGTEYFATYNVVVILVSLFFYILACIGIAPYDIPENFEGIKKDGETDEKPSFKDMLALIKENKELQRFIMAATSDKLAQTIGSAAVVSTMLNGIMLGSMAISSILSALAMLPSIIFAIIGAKIAGKQGSRKVMIDWTKNCIGLNIAFAVYLLFTPTTLVGTVFGGNLSTGAVLMAITYVLFTFGNNAMKMVVSVSTSAFRMDVVDYEMDRSGKYMPATVSATYSFIDKIVSSFGATIATLMIGLIGYTTTAPQQGDPLSFSVRIMTVILLIGFPIVGWICTLLAMKNSKLTYEKMEEIQKSIGEKKKAAMGQ</sequence>
<dbReference type="InterPro" id="IPR036259">
    <property type="entry name" value="MFS_trans_sf"/>
</dbReference>
<dbReference type="AlphaFoldDB" id="A0A1H9SEV2"/>
<feature type="transmembrane region" description="Helical" evidence="1">
    <location>
        <begin position="351"/>
        <end position="373"/>
    </location>
</feature>
<feature type="transmembrane region" description="Helical" evidence="1">
    <location>
        <begin position="93"/>
        <end position="114"/>
    </location>
</feature>
<dbReference type="EMBL" id="FOGJ01000012">
    <property type="protein sequence ID" value="SER83428.1"/>
    <property type="molecule type" value="Genomic_DNA"/>
</dbReference>
<dbReference type="OrthoDB" id="9764596at2"/>
<keyword evidence="1" id="KW-0472">Membrane</keyword>